<dbReference type="EMBL" id="CM041534">
    <property type="protein sequence ID" value="KAI3373051.1"/>
    <property type="molecule type" value="Genomic_DNA"/>
</dbReference>
<evidence type="ECO:0000313" key="1">
    <source>
        <dbReference type="EMBL" id="KAI3373051.1"/>
    </source>
</evidence>
<organism evidence="1 2">
    <name type="scientific">Scortum barcoo</name>
    <name type="common">barcoo grunter</name>
    <dbReference type="NCBI Taxonomy" id="214431"/>
    <lineage>
        <taxon>Eukaryota</taxon>
        <taxon>Metazoa</taxon>
        <taxon>Chordata</taxon>
        <taxon>Craniata</taxon>
        <taxon>Vertebrata</taxon>
        <taxon>Euteleostomi</taxon>
        <taxon>Actinopterygii</taxon>
        <taxon>Neopterygii</taxon>
        <taxon>Teleostei</taxon>
        <taxon>Neoteleostei</taxon>
        <taxon>Acanthomorphata</taxon>
        <taxon>Eupercaria</taxon>
        <taxon>Centrarchiformes</taxon>
        <taxon>Terapontoidei</taxon>
        <taxon>Terapontidae</taxon>
        <taxon>Scortum</taxon>
    </lineage>
</organism>
<protein>
    <submittedName>
        <fullName evidence="1">Uncharacterized protein</fullName>
    </submittedName>
</protein>
<comment type="caution">
    <text evidence="1">The sequence shown here is derived from an EMBL/GenBank/DDBJ whole genome shotgun (WGS) entry which is preliminary data.</text>
</comment>
<gene>
    <name evidence="1" type="ORF">L3Q82_006397</name>
</gene>
<reference evidence="1" key="1">
    <citation type="submission" date="2022-04" db="EMBL/GenBank/DDBJ databases">
        <title>Jade perch genome.</title>
        <authorList>
            <person name="Chao B."/>
        </authorList>
    </citation>
    <scope>NUCLEOTIDE SEQUENCE</scope>
    <source>
        <strain evidence="1">CB-2022</strain>
    </source>
</reference>
<accession>A0ACB8WZ92</accession>
<name>A0ACB8WZ92_9TELE</name>
<evidence type="ECO:0000313" key="2">
    <source>
        <dbReference type="Proteomes" id="UP000831701"/>
    </source>
</evidence>
<dbReference type="Proteomes" id="UP000831701">
    <property type="component" value="Chromosome 4"/>
</dbReference>
<keyword evidence="2" id="KW-1185">Reference proteome</keyword>
<proteinExistence type="predicted"/>
<sequence>MSHLGGGPGEDPGHAGRLCLFLWEAGLGTPQSPPGRAGGSVWASSEMTYGVPSAPPPSPYAVLFSTEVLLSASSSSTTITSALPPCGDV</sequence>